<evidence type="ECO:0000256" key="1">
    <source>
        <dbReference type="ARBA" id="ARBA00004651"/>
    </source>
</evidence>
<feature type="transmembrane region" description="Helical" evidence="9">
    <location>
        <begin position="32"/>
        <end position="48"/>
    </location>
</feature>
<name>A0ABV5LQK7_9ACTN</name>
<evidence type="ECO:0000256" key="6">
    <source>
        <dbReference type="ARBA" id="ARBA00022989"/>
    </source>
</evidence>
<evidence type="ECO:0000313" key="11">
    <source>
        <dbReference type="Proteomes" id="UP001589748"/>
    </source>
</evidence>
<evidence type="ECO:0000256" key="2">
    <source>
        <dbReference type="ARBA" id="ARBA00022475"/>
    </source>
</evidence>
<feature type="compositionally biased region" description="Pro residues" evidence="8">
    <location>
        <begin position="1"/>
        <end position="13"/>
    </location>
</feature>
<gene>
    <name evidence="10" type="ORF">ACFFVI_05280</name>
</gene>
<protein>
    <submittedName>
        <fullName evidence="10">Glycosyltransferase family 39 protein</fullName>
        <ecNumber evidence="10">2.4.-.-</ecNumber>
    </submittedName>
</protein>
<feature type="transmembrane region" description="Helical" evidence="9">
    <location>
        <begin position="342"/>
        <end position="360"/>
    </location>
</feature>
<dbReference type="InterPro" id="IPR050297">
    <property type="entry name" value="LipidA_mod_glycosyltrf_83"/>
</dbReference>
<evidence type="ECO:0000256" key="8">
    <source>
        <dbReference type="SAM" id="MobiDB-lite"/>
    </source>
</evidence>
<dbReference type="PANTHER" id="PTHR33908:SF11">
    <property type="entry name" value="MEMBRANE PROTEIN"/>
    <property type="match status" value="1"/>
</dbReference>
<feature type="region of interest" description="Disordered" evidence="8">
    <location>
        <begin position="1"/>
        <end position="24"/>
    </location>
</feature>
<dbReference type="PANTHER" id="PTHR33908">
    <property type="entry name" value="MANNOSYLTRANSFERASE YKCB-RELATED"/>
    <property type="match status" value="1"/>
</dbReference>
<sequence length="515" mass="54372">MPSPTRTPGPVPPCAERLDLPPQRSSTARRDALVLGVLATVVAGFLAWRPSAWYDEAATALAVQAGWGDLGGMLREVDLVHALYYVLLRPWAAVVGVEPFALRIPSAIGVGVAVAGTVLLGHRLGGRRLALTAGIALLVLPRVTWAGTEARSYAWALALAVLWTWAFLRALDGRSSGRTARRDWTLWGVLGALSIVCFLYTALLLPAQLVTLLLLRRRPGRAALVAAGALGAFTLLFGALVATQSAQVYWLPRIDAAIARMVVADQFFLGAKLVGVLGWAVAGVGGVLGLLALRGRRPSAAHGPDEGATATATVASVALPWLLVPLLVLVAVSVVEPRYYPRYLTFTAPAFALLLALALQRLRAPVLVAAGVAAGVLLAPGYLAQRQVVAKEASDWALVVDHLRAVTRPGDVVLYGPLDVFPGDTRALGDSYPDAVADLSDPTRLPSRTGLWPDTAPLRAEDLSGTGTVWVVRAVGEPLDEDAADARTLRAAGFRETSDWAGPATTVERWTRTGG</sequence>
<feature type="transmembrane region" description="Helical" evidence="9">
    <location>
        <begin position="153"/>
        <end position="172"/>
    </location>
</feature>
<keyword evidence="11" id="KW-1185">Reference proteome</keyword>
<feature type="transmembrane region" description="Helical" evidence="9">
    <location>
        <begin position="366"/>
        <end position="384"/>
    </location>
</feature>
<keyword evidence="5 9" id="KW-0812">Transmembrane</keyword>
<accession>A0ABV5LQK7</accession>
<keyword evidence="6 9" id="KW-1133">Transmembrane helix</keyword>
<dbReference type="Proteomes" id="UP001589748">
    <property type="component" value="Unassembled WGS sequence"/>
</dbReference>
<evidence type="ECO:0000313" key="10">
    <source>
        <dbReference type="EMBL" id="MFB9376372.1"/>
    </source>
</evidence>
<feature type="transmembrane region" description="Helical" evidence="9">
    <location>
        <begin position="223"/>
        <end position="246"/>
    </location>
</feature>
<evidence type="ECO:0000256" key="5">
    <source>
        <dbReference type="ARBA" id="ARBA00022692"/>
    </source>
</evidence>
<comment type="subcellular location">
    <subcellularLocation>
        <location evidence="1">Cell membrane</location>
        <topology evidence="1">Multi-pass membrane protein</topology>
    </subcellularLocation>
</comment>
<reference evidence="10 11" key="1">
    <citation type="submission" date="2024-09" db="EMBL/GenBank/DDBJ databases">
        <authorList>
            <person name="Sun Q."/>
            <person name="Mori K."/>
        </authorList>
    </citation>
    <scope>NUCLEOTIDE SEQUENCE [LARGE SCALE GENOMIC DNA]</scope>
    <source>
        <strain evidence="10 11">TISTR 1856</strain>
    </source>
</reference>
<feature type="transmembrane region" description="Helical" evidence="9">
    <location>
        <begin position="267"/>
        <end position="293"/>
    </location>
</feature>
<feature type="transmembrane region" description="Helical" evidence="9">
    <location>
        <begin position="184"/>
        <end position="203"/>
    </location>
</feature>
<evidence type="ECO:0000256" key="7">
    <source>
        <dbReference type="ARBA" id="ARBA00023136"/>
    </source>
</evidence>
<dbReference type="EMBL" id="JBHMDM010000003">
    <property type="protein sequence ID" value="MFB9376372.1"/>
    <property type="molecule type" value="Genomic_DNA"/>
</dbReference>
<keyword evidence="7 9" id="KW-0472">Membrane</keyword>
<feature type="transmembrane region" description="Helical" evidence="9">
    <location>
        <begin position="313"/>
        <end position="335"/>
    </location>
</feature>
<evidence type="ECO:0000256" key="3">
    <source>
        <dbReference type="ARBA" id="ARBA00022676"/>
    </source>
</evidence>
<keyword evidence="4 10" id="KW-0808">Transferase</keyword>
<comment type="caution">
    <text evidence="10">The sequence shown here is derived from an EMBL/GenBank/DDBJ whole genome shotgun (WGS) entry which is preliminary data.</text>
</comment>
<evidence type="ECO:0000256" key="9">
    <source>
        <dbReference type="SAM" id="Phobius"/>
    </source>
</evidence>
<feature type="transmembrane region" description="Helical" evidence="9">
    <location>
        <begin position="129"/>
        <end position="147"/>
    </location>
</feature>
<feature type="transmembrane region" description="Helical" evidence="9">
    <location>
        <begin position="100"/>
        <end position="122"/>
    </location>
</feature>
<dbReference type="RefSeq" id="WP_380138445.1">
    <property type="nucleotide sequence ID" value="NZ_JBHLUI010000009.1"/>
</dbReference>
<keyword evidence="2" id="KW-1003">Cell membrane</keyword>
<dbReference type="GO" id="GO:0016757">
    <property type="term" value="F:glycosyltransferase activity"/>
    <property type="evidence" value="ECO:0007669"/>
    <property type="project" value="UniProtKB-KW"/>
</dbReference>
<proteinExistence type="predicted"/>
<dbReference type="EC" id="2.4.-.-" evidence="10"/>
<evidence type="ECO:0000256" key="4">
    <source>
        <dbReference type="ARBA" id="ARBA00022679"/>
    </source>
</evidence>
<organism evidence="10 11">
    <name type="scientific">Kineococcus gynurae</name>
    <dbReference type="NCBI Taxonomy" id="452979"/>
    <lineage>
        <taxon>Bacteria</taxon>
        <taxon>Bacillati</taxon>
        <taxon>Actinomycetota</taxon>
        <taxon>Actinomycetes</taxon>
        <taxon>Kineosporiales</taxon>
        <taxon>Kineosporiaceae</taxon>
        <taxon>Kineococcus</taxon>
    </lineage>
</organism>
<keyword evidence="3 10" id="KW-0328">Glycosyltransferase</keyword>